<dbReference type="InterPro" id="IPR003313">
    <property type="entry name" value="AraC-bd"/>
</dbReference>
<keyword evidence="2 5" id="KW-0238">DNA-binding</keyword>
<dbReference type="InterPro" id="IPR050204">
    <property type="entry name" value="AraC_XylS_family_regulators"/>
</dbReference>
<organism evidence="5 6">
    <name type="scientific">Paraburkholderia youngii</name>
    <dbReference type="NCBI Taxonomy" id="2782701"/>
    <lineage>
        <taxon>Bacteria</taxon>
        <taxon>Pseudomonadati</taxon>
        <taxon>Pseudomonadota</taxon>
        <taxon>Betaproteobacteria</taxon>
        <taxon>Burkholderiales</taxon>
        <taxon>Burkholderiaceae</taxon>
        <taxon>Paraburkholderia</taxon>
    </lineage>
</organism>
<dbReference type="PANTHER" id="PTHR46796:SF2">
    <property type="entry name" value="TRANSCRIPTIONAL REGULATORY PROTEIN"/>
    <property type="match status" value="1"/>
</dbReference>
<feature type="domain" description="HTH araC/xylS-type" evidence="4">
    <location>
        <begin position="173"/>
        <end position="270"/>
    </location>
</feature>
<dbReference type="EMBL" id="JACHDE010000015">
    <property type="protein sequence ID" value="MBB5403701.1"/>
    <property type="molecule type" value="Genomic_DNA"/>
</dbReference>
<proteinExistence type="predicted"/>
<comment type="caution">
    <text evidence="5">The sequence shown here is derived from an EMBL/GenBank/DDBJ whole genome shotgun (WGS) entry which is preliminary data.</text>
</comment>
<evidence type="ECO:0000256" key="2">
    <source>
        <dbReference type="ARBA" id="ARBA00023125"/>
    </source>
</evidence>
<name>A0A7W8LB33_9BURK</name>
<dbReference type="Pfam" id="PF02311">
    <property type="entry name" value="AraC_binding"/>
    <property type="match status" value="1"/>
</dbReference>
<evidence type="ECO:0000313" key="6">
    <source>
        <dbReference type="Proteomes" id="UP000592820"/>
    </source>
</evidence>
<dbReference type="InterPro" id="IPR018060">
    <property type="entry name" value="HTH_AraC"/>
</dbReference>
<dbReference type="SUPFAM" id="SSF51215">
    <property type="entry name" value="Regulatory protein AraC"/>
    <property type="match status" value="1"/>
</dbReference>
<dbReference type="SUPFAM" id="SSF46689">
    <property type="entry name" value="Homeodomain-like"/>
    <property type="match status" value="2"/>
</dbReference>
<evidence type="ECO:0000256" key="1">
    <source>
        <dbReference type="ARBA" id="ARBA00023015"/>
    </source>
</evidence>
<keyword evidence="3" id="KW-0804">Transcription</keyword>
<dbReference type="InterPro" id="IPR037923">
    <property type="entry name" value="HTH-like"/>
</dbReference>
<accession>A0A7W8LB33</accession>
<evidence type="ECO:0000313" key="5">
    <source>
        <dbReference type="EMBL" id="MBB5403701.1"/>
    </source>
</evidence>
<dbReference type="SMART" id="SM00342">
    <property type="entry name" value="HTH_ARAC"/>
    <property type="match status" value="1"/>
</dbReference>
<sequence length="272" mass="29196">MSEMKRTKFRLLICQRSGIEAVEADTTLVFGRHTHEQFGVGLIERGAQKSTSGRGLVEASAGDVITVNPGEVHDGAPIGDGGRLWRMLYLDPAIVAELATDITEGRKGATCEFSQPKVSDRRLAAQFGQLFRAMTGKIADPHGLRADETLLLVLASLLQPASATHRCIPAGIASARALIDDDPPGMVTLTALADEAGLSRYQFLRAFAKATGLTPHAYILQRRIHHARQLIRHGARLAEAAAQSGFSDQSHMTRLFVRSFGMTPGAYAAGVG</sequence>
<dbReference type="RefSeq" id="WP_375792170.1">
    <property type="nucleotide sequence ID" value="NZ_JACHDE010000015.1"/>
</dbReference>
<dbReference type="Pfam" id="PF12833">
    <property type="entry name" value="HTH_18"/>
    <property type="match status" value="1"/>
</dbReference>
<reference evidence="5 6" key="1">
    <citation type="submission" date="2020-08" db="EMBL/GenBank/DDBJ databases">
        <title>Genomic Encyclopedia of Type Strains, Phase IV (KMG-V): Genome sequencing to study the core and pangenomes of soil and plant-associated prokaryotes.</title>
        <authorList>
            <person name="Whitman W."/>
        </authorList>
    </citation>
    <scope>NUCLEOTIDE SEQUENCE [LARGE SCALE GENOMIC DNA]</scope>
    <source>
        <strain evidence="5 6">JPY162</strain>
    </source>
</reference>
<dbReference type="InterPro" id="IPR009057">
    <property type="entry name" value="Homeodomain-like_sf"/>
</dbReference>
<dbReference type="PROSITE" id="PS01124">
    <property type="entry name" value="HTH_ARAC_FAMILY_2"/>
    <property type="match status" value="1"/>
</dbReference>
<dbReference type="GO" id="GO:0003700">
    <property type="term" value="F:DNA-binding transcription factor activity"/>
    <property type="evidence" value="ECO:0007669"/>
    <property type="project" value="InterPro"/>
</dbReference>
<dbReference type="GO" id="GO:0043565">
    <property type="term" value="F:sequence-specific DNA binding"/>
    <property type="evidence" value="ECO:0007669"/>
    <property type="project" value="InterPro"/>
</dbReference>
<evidence type="ECO:0000259" key="4">
    <source>
        <dbReference type="PROSITE" id="PS01124"/>
    </source>
</evidence>
<protein>
    <submittedName>
        <fullName evidence="5">AraC-like DNA-binding protein</fullName>
    </submittedName>
</protein>
<keyword evidence="1" id="KW-0805">Transcription regulation</keyword>
<dbReference type="AlphaFoldDB" id="A0A7W8LB33"/>
<dbReference type="Gene3D" id="1.10.10.60">
    <property type="entry name" value="Homeodomain-like"/>
    <property type="match status" value="2"/>
</dbReference>
<evidence type="ECO:0000256" key="3">
    <source>
        <dbReference type="ARBA" id="ARBA00023163"/>
    </source>
</evidence>
<dbReference type="Proteomes" id="UP000592820">
    <property type="component" value="Unassembled WGS sequence"/>
</dbReference>
<dbReference type="PANTHER" id="PTHR46796">
    <property type="entry name" value="HTH-TYPE TRANSCRIPTIONAL ACTIVATOR RHAS-RELATED"/>
    <property type="match status" value="1"/>
</dbReference>
<gene>
    <name evidence="5" type="ORF">HDG41_005791</name>
</gene>